<feature type="region of interest" description="Disordered" evidence="1">
    <location>
        <begin position="1"/>
        <end position="49"/>
    </location>
</feature>
<feature type="compositionally biased region" description="Polar residues" evidence="1">
    <location>
        <begin position="1"/>
        <end position="11"/>
    </location>
</feature>
<evidence type="ECO:0000256" key="1">
    <source>
        <dbReference type="SAM" id="MobiDB-lite"/>
    </source>
</evidence>
<dbReference type="Proteomes" id="UP001296104">
    <property type="component" value="Unassembled WGS sequence"/>
</dbReference>
<dbReference type="PANTHER" id="PTHR31184:SF2">
    <property type="entry name" value="HUNTINGTIN-INTERACTING PROTEIN K"/>
    <property type="match status" value="1"/>
</dbReference>
<dbReference type="GO" id="GO:0043066">
    <property type="term" value="P:negative regulation of apoptotic process"/>
    <property type="evidence" value="ECO:0007669"/>
    <property type="project" value="TreeGrafter"/>
</dbReference>
<reference evidence="3" key="1">
    <citation type="submission" date="2023-11" db="EMBL/GenBank/DDBJ databases">
        <authorList>
            <person name="Alioto T."/>
            <person name="Alioto T."/>
            <person name="Gomez Garrido J."/>
        </authorList>
    </citation>
    <scope>NUCLEOTIDE SEQUENCE</scope>
</reference>
<dbReference type="CDD" id="cd14361">
    <property type="entry name" value="UBA_HYPK"/>
    <property type="match status" value="1"/>
</dbReference>
<dbReference type="AlphaFoldDB" id="A0AAI9EBJ9"/>
<feature type="compositionally biased region" description="Basic and acidic residues" evidence="1">
    <location>
        <begin position="78"/>
        <end position="89"/>
    </location>
</feature>
<feature type="compositionally biased region" description="Basic and acidic residues" evidence="1">
    <location>
        <begin position="38"/>
        <end position="49"/>
    </location>
</feature>
<dbReference type="GO" id="GO:0050821">
    <property type="term" value="P:protein stabilization"/>
    <property type="evidence" value="ECO:0007669"/>
    <property type="project" value="TreeGrafter"/>
</dbReference>
<protein>
    <recommendedName>
        <fullName evidence="2">Nascent polypeptide-associated complex subunit alpha-like UBA domain-containing protein</fullName>
    </recommendedName>
</protein>
<feature type="region of interest" description="Disordered" evidence="1">
    <location>
        <begin position="61"/>
        <end position="89"/>
    </location>
</feature>
<evidence type="ECO:0000313" key="4">
    <source>
        <dbReference type="Proteomes" id="UP001296104"/>
    </source>
</evidence>
<accession>A0AAI9EBJ9</accession>
<evidence type="ECO:0000313" key="3">
    <source>
        <dbReference type="EMBL" id="CAK4029031.1"/>
    </source>
</evidence>
<feature type="domain" description="Nascent polypeptide-associated complex subunit alpha-like UBA" evidence="2">
    <location>
        <begin position="93"/>
        <end position="133"/>
    </location>
</feature>
<comment type="caution">
    <text evidence="3">The sequence shown here is derived from an EMBL/GenBank/DDBJ whole genome shotgun (WGS) entry which is preliminary data.</text>
</comment>
<dbReference type="InterPro" id="IPR044034">
    <property type="entry name" value="NAC-like_UBA"/>
</dbReference>
<dbReference type="InterPro" id="IPR052617">
    <property type="entry name" value="Huntingtin-int_K"/>
</dbReference>
<proteinExistence type="predicted"/>
<sequence>MAEEPQPSNIQEGADLEPVPANAEDRKAAQALSSLNAKSDEDASGPKKEVDVKALGEAMRNLELAQGTTGTGGAGSNKKPEAKKEQEAPKKLIKVDAADVALLVEQLDLSKPRATELLRAHDADALKAMKSWVSAAV</sequence>
<keyword evidence="4" id="KW-1185">Reference proteome</keyword>
<dbReference type="Pfam" id="PF19026">
    <property type="entry name" value="UBA_HYPK"/>
    <property type="match status" value="1"/>
</dbReference>
<dbReference type="InterPro" id="IPR038922">
    <property type="entry name" value="HYPK_UBA"/>
</dbReference>
<evidence type="ECO:0000259" key="2">
    <source>
        <dbReference type="Pfam" id="PF19026"/>
    </source>
</evidence>
<gene>
    <name evidence="3" type="ORF">LECACI_7A005213</name>
</gene>
<organism evidence="3 4">
    <name type="scientific">Lecanosticta acicola</name>
    <dbReference type="NCBI Taxonomy" id="111012"/>
    <lineage>
        <taxon>Eukaryota</taxon>
        <taxon>Fungi</taxon>
        <taxon>Dikarya</taxon>
        <taxon>Ascomycota</taxon>
        <taxon>Pezizomycotina</taxon>
        <taxon>Dothideomycetes</taxon>
        <taxon>Dothideomycetidae</taxon>
        <taxon>Mycosphaerellales</taxon>
        <taxon>Mycosphaerellaceae</taxon>
        <taxon>Lecanosticta</taxon>
    </lineage>
</organism>
<name>A0AAI9EBJ9_9PEZI</name>
<dbReference type="PANTHER" id="PTHR31184">
    <property type="entry name" value="HUNTINGTIN-INTERACTING PROTEIN K FAMILY MEMBER"/>
    <property type="match status" value="1"/>
</dbReference>
<dbReference type="EMBL" id="CAVMBE010000032">
    <property type="protein sequence ID" value="CAK4029031.1"/>
    <property type="molecule type" value="Genomic_DNA"/>
</dbReference>